<name>A0AAV9W548_9PEZI</name>
<proteinExistence type="predicted"/>
<comment type="caution">
    <text evidence="2">The sequence shown here is derived from an EMBL/GenBank/DDBJ whole genome shotgun (WGS) entry which is preliminary data.</text>
</comment>
<dbReference type="EMBL" id="JAVHJL010000006">
    <property type="protein sequence ID" value="KAK6502071.1"/>
    <property type="molecule type" value="Genomic_DNA"/>
</dbReference>
<evidence type="ECO:0000313" key="2">
    <source>
        <dbReference type="EMBL" id="KAK6502071.1"/>
    </source>
</evidence>
<evidence type="ECO:0000313" key="3">
    <source>
        <dbReference type="Proteomes" id="UP001370758"/>
    </source>
</evidence>
<gene>
    <name evidence="2" type="ORF">TWF481_009882</name>
</gene>
<dbReference type="AlphaFoldDB" id="A0AAV9W548"/>
<sequence>MTTLDDSETDTLPSKYSTKSLIPALEQTPSQGTAPPSTTLPLPPKAGIEEEQSTKRGPGDPAPDMRTLWKLADLDNADEFKDKIVAKITHAEDHNFIIINEDKTRGKIWKCLVSEEVLSVSSSFMRSLIRVPTEDQTSRIQEPSKGVSSLRAIVFEGVKGLYIEHDAYALQAILRIIHFRPDTKLWEISIPTWAKITVAAEKYGWVTALQPWKTIWLGNHRSSFLNPGHEDWLYISKVFGSHHQVDALITLLAEHCGVNGTVISRYNLKTKSYRSLDTKLWPEERKGMYIRCYEALQFLSWAY</sequence>
<evidence type="ECO:0008006" key="4">
    <source>
        <dbReference type="Google" id="ProtNLM"/>
    </source>
</evidence>
<protein>
    <recommendedName>
        <fullName evidence="4">BTB domain-containing protein</fullName>
    </recommendedName>
</protein>
<feature type="compositionally biased region" description="Polar residues" evidence="1">
    <location>
        <begin position="10"/>
        <end position="20"/>
    </location>
</feature>
<accession>A0AAV9W548</accession>
<feature type="region of interest" description="Disordered" evidence="1">
    <location>
        <begin position="1"/>
        <end position="63"/>
    </location>
</feature>
<keyword evidence="3" id="KW-1185">Reference proteome</keyword>
<reference evidence="2 3" key="1">
    <citation type="submission" date="2023-08" db="EMBL/GenBank/DDBJ databases">
        <authorList>
            <person name="Palmer J.M."/>
        </authorList>
    </citation>
    <scope>NUCLEOTIDE SEQUENCE [LARGE SCALE GENOMIC DNA]</scope>
    <source>
        <strain evidence="2 3">TWF481</strain>
    </source>
</reference>
<dbReference type="Proteomes" id="UP001370758">
    <property type="component" value="Unassembled WGS sequence"/>
</dbReference>
<organism evidence="2 3">
    <name type="scientific">Arthrobotrys musiformis</name>
    <dbReference type="NCBI Taxonomy" id="47236"/>
    <lineage>
        <taxon>Eukaryota</taxon>
        <taxon>Fungi</taxon>
        <taxon>Dikarya</taxon>
        <taxon>Ascomycota</taxon>
        <taxon>Pezizomycotina</taxon>
        <taxon>Orbiliomycetes</taxon>
        <taxon>Orbiliales</taxon>
        <taxon>Orbiliaceae</taxon>
        <taxon>Arthrobotrys</taxon>
    </lineage>
</organism>
<evidence type="ECO:0000256" key="1">
    <source>
        <dbReference type="SAM" id="MobiDB-lite"/>
    </source>
</evidence>